<dbReference type="Gene3D" id="2.170.270.10">
    <property type="entry name" value="SET domain"/>
    <property type="match status" value="1"/>
</dbReference>
<reference evidence="1" key="1">
    <citation type="submission" date="2020-03" db="EMBL/GenBank/DDBJ databases">
        <title>Hybrid Assembly of Korean Phytophthora infestans isolates.</title>
        <authorList>
            <person name="Prokchorchik M."/>
            <person name="Lee Y."/>
            <person name="Seo J."/>
            <person name="Cho J.-H."/>
            <person name="Park Y.-E."/>
            <person name="Jang D.-C."/>
            <person name="Im J.-S."/>
            <person name="Choi J.-G."/>
            <person name="Park H.-J."/>
            <person name="Lee G.-B."/>
            <person name="Lee Y.-G."/>
            <person name="Hong S.-Y."/>
            <person name="Cho K."/>
            <person name="Sohn K.H."/>
        </authorList>
    </citation>
    <scope>NUCLEOTIDE SEQUENCE</scope>
    <source>
        <strain evidence="1">KR_2_A2</strain>
    </source>
</reference>
<feature type="non-terminal residue" evidence="1">
    <location>
        <position position="163"/>
    </location>
</feature>
<evidence type="ECO:0000313" key="2">
    <source>
        <dbReference type="Proteomes" id="UP000704712"/>
    </source>
</evidence>
<dbReference type="Proteomes" id="UP000704712">
    <property type="component" value="Unassembled WGS sequence"/>
</dbReference>
<dbReference type="InterPro" id="IPR046341">
    <property type="entry name" value="SET_dom_sf"/>
</dbReference>
<proteinExistence type="predicted"/>
<organism evidence="1 2">
    <name type="scientific">Phytophthora infestans</name>
    <name type="common">Potato late blight agent</name>
    <name type="synonym">Botrytis infestans</name>
    <dbReference type="NCBI Taxonomy" id="4787"/>
    <lineage>
        <taxon>Eukaryota</taxon>
        <taxon>Sar</taxon>
        <taxon>Stramenopiles</taxon>
        <taxon>Oomycota</taxon>
        <taxon>Peronosporomycetes</taxon>
        <taxon>Peronosporales</taxon>
        <taxon>Peronosporaceae</taxon>
        <taxon>Phytophthora</taxon>
    </lineage>
</organism>
<name>A0A8S9U0J0_PHYIN</name>
<dbReference type="SUPFAM" id="SSF82199">
    <property type="entry name" value="SET domain"/>
    <property type="match status" value="1"/>
</dbReference>
<dbReference type="AlphaFoldDB" id="A0A8S9U0J0"/>
<evidence type="ECO:0000313" key="1">
    <source>
        <dbReference type="EMBL" id="KAF4133242.1"/>
    </source>
</evidence>
<protein>
    <recommendedName>
        <fullName evidence="3">SET domain-containing protein</fullName>
    </recommendedName>
</protein>
<evidence type="ECO:0008006" key="3">
    <source>
        <dbReference type="Google" id="ProtNLM"/>
    </source>
</evidence>
<comment type="caution">
    <text evidence="1">The sequence shown here is derived from an EMBL/GenBank/DDBJ whole genome shotgun (WGS) entry which is preliminary data.</text>
</comment>
<sequence length="163" mass="18004">TGYEFIRRYCPCGSKCMNRSFRVGSALPVEVVDWGRKGVGVLTLEKIIQMDLTTQVLCPADGLAVGLCGLDMLRLVRSSTHRGGVLRFMSHCCVLNCRIEKQNIAAGSDVVYSLFKIFDYCFDCSHHAIPSRACAYLYHDVASLKHDKINASTVGGHRVSCPQ</sequence>
<accession>A0A8S9U0J0</accession>
<gene>
    <name evidence="1" type="ORF">GN958_ATG17588</name>
</gene>
<dbReference type="EMBL" id="JAACNO010002426">
    <property type="protein sequence ID" value="KAF4133242.1"/>
    <property type="molecule type" value="Genomic_DNA"/>
</dbReference>